<comment type="subunit">
    <text evidence="2">Component of the archaeal exosome complex. Forms a trimer of Rrp4 and/or Csl4 subunits. The trimer associates with an hexameric ring-like arrangement composed of 3 Rrp41-Rrp42 heterodimers. Interacts with DnaG.</text>
</comment>
<protein>
    <recommendedName>
        <fullName evidence="2">Exosome complex component Csl4</fullName>
    </recommendedName>
</protein>
<dbReference type="Proteomes" id="UP001063698">
    <property type="component" value="Chromosome"/>
</dbReference>
<feature type="binding site" evidence="2">
    <location>
        <position position="171"/>
    </location>
    <ligand>
        <name>Zn(2+)</name>
        <dbReference type="ChEBI" id="CHEBI:29105"/>
    </ligand>
</feature>
<keyword evidence="2" id="KW-0479">Metal-binding</keyword>
<keyword evidence="1 2" id="KW-0271">Exosome</keyword>
<dbReference type="GO" id="GO:0005737">
    <property type="term" value="C:cytoplasm"/>
    <property type="evidence" value="ECO:0007669"/>
    <property type="project" value="UniProtKB-SubCell"/>
</dbReference>
<keyword evidence="2" id="KW-0963">Cytoplasm</keyword>
<dbReference type="PANTHER" id="PTHR12686">
    <property type="entry name" value="3'-5' EXORIBONUCLEASE CSL4-RELATED"/>
    <property type="match status" value="1"/>
</dbReference>
<feature type="binding site" evidence="2">
    <location>
        <position position="154"/>
    </location>
    <ligand>
        <name>Zn(2+)</name>
        <dbReference type="ChEBI" id="CHEBI:29105"/>
    </ligand>
</feature>
<dbReference type="KEGG" id="ipc:IPA_05065"/>
<evidence type="ECO:0000259" key="3">
    <source>
        <dbReference type="Pfam" id="PF14382"/>
    </source>
</evidence>
<dbReference type="InterPro" id="IPR039771">
    <property type="entry name" value="Csl4"/>
</dbReference>
<name>A0A977K9J1_9CREN</name>
<dbReference type="Gene3D" id="2.40.50.100">
    <property type="match status" value="1"/>
</dbReference>
<evidence type="ECO:0000313" key="4">
    <source>
        <dbReference type="EMBL" id="UXD21517.1"/>
    </source>
</evidence>
<comment type="similarity">
    <text evidence="2">Belongs to the CSL4 family.</text>
</comment>
<dbReference type="InterPro" id="IPR030850">
    <property type="entry name" value="Exosome_Csl4_arc"/>
</dbReference>
<comment type="function">
    <text evidence="2">Non-catalytic component of the exosome, which is a complex involved in RNA degradation. Increases the RNA binding and the efficiency of RNA degradation. Helpful for the interaction of the exosome with A-poor RNAs.</text>
</comment>
<sequence length="191" mass="20812">MPFVRNGERVIPGQKLCVIEELTPGKGTYEDENGIVRAAIPGVVRLDLMNYVVEVKGKSADQELPSGKDIVIGYVLGMRDEVAAIKIVKSVHGVLKGMVFTGALHISQASPRGYLNTLYDGYRPGDIVKLKVLSGPPYVLSAKGNRLGVILAHCSNCGAPLYLRKDGNLKCKRCGNTEKRVTSVDYVLRER</sequence>
<feature type="binding site" evidence="2">
    <location>
        <position position="157"/>
    </location>
    <ligand>
        <name>Zn(2+)</name>
        <dbReference type="ChEBI" id="CHEBI:29105"/>
    </ligand>
</feature>
<dbReference type="SUPFAM" id="SSF50249">
    <property type="entry name" value="Nucleic acid-binding proteins"/>
    <property type="match status" value="1"/>
</dbReference>
<feature type="domain" description="Exosome complex component N-terminal" evidence="3">
    <location>
        <begin position="10"/>
        <end position="46"/>
    </location>
</feature>
<organism evidence="4 5">
    <name type="scientific">Ignicoccus pacificus DSM 13166</name>
    <dbReference type="NCBI Taxonomy" id="940294"/>
    <lineage>
        <taxon>Archaea</taxon>
        <taxon>Thermoproteota</taxon>
        <taxon>Thermoprotei</taxon>
        <taxon>Desulfurococcales</taxon>
        <taxon>Desulfurococcaceae</taxon>
        <taxon>Ignicoccus</taxon>
    </lineage>
</organism>
<comment type="subcellular location">
    <subcellularLocation>
        <location evidence="2">Cytoplasm</location>
    </subcellularLocation>
</comment>
<dbReference type="InterPro" id="IPR025721">
    <property type="entry name" value="Exosome_cplx_N_dom"/>
</dbReference>
<dbReference type="GO" id="GO:0006396">
    <property type="term" value="P:RNA processing"/>
    <property type="evidence" value="ECO:0007669"/>
    <property type="project" value="InterPro"/>
</dbReference>
<evidence type="ECO:0000256" key="2">
    <source>
        <dbReference type="HAMAP-Rule" id="MF_00975"/>
    </source>
</evidence>
<evidence type="ECO:0000313" key="5">
    <source>
        <dbReference type="Proteomes" id="UP001063698"/>
    </source>
</evidence>
<dbReference type="Pfam" id="PF14382">
    <property type="entry name" value="ECR1_N"/>
    <property type="match status" value="1"/>
</dbReference>
<accession>A0A977K9J1</accession>
<gene>
    <name evidence="2" type="primary">csl4</name>
    <name evidence="4" type="ORF">IPA_05065</name>
</gene>
<keyword evidence="2" id="KW-0862">Zinc</keyword>
<dbReference type="GO" id="GO:0006401">
    <property type="term" value="P:RNA catabolic process"/>
    <property type="evidence" value="ECO:0007669"/>
    <property type="project" value="UniProtKB-UniRule"/>
</dbReference>
<dbReference type="AlphaFoldDB" id="A0A977K9J1"/>
<dbReference type="GO" id="GO:0000178">
    <property type="term" value="C:exosome (RNase complex)"/>
    <property type="evidence" value="ECO:0007669"/>
    <property type="project" value="UniProtKB-KW"/>
</dbReference>
<dbReference type="InterPro" id="IPR012340">
    <property type="entry name" value="NA-bd_OB-fold"/>
</dbReference>
<feature type="binding site" evidence="2">
    <location>
        <position position="174"/>
    </location>
    <ligand>
        <name>Zn(2+)</name>
        <dbReference type="ChEBI" id="CHEBI:29105"/>
    </ligand>
</feature>
<dbReference type="GO" id="GO:0008270">
    <property type="term" value="F:zinc ion binding"/>
    <property type="evidence" value="ECO:0007669"/>
    <property type="project" value="UniProtKB-UniRule"/>
</dbReference>
<dbReference type="HAMAP" id="MF_00975">
    <property type="entry name" value="Exosome_Csl4"/>
    <property type="match status" value="1"/>
</dbReference>
<dbReference type="SUPFAM" id="SSF110324">
    <property type="entry name" value="Ribosomal L27 protein-like"/>
    <property type="match status" value="1"/>
</dbReference>
<dbReference type="Gene3D" id="2.20.70.10">
    <property type="match status" value="1"/>
</dbReference>
<evidence type="ECO:0000256" key="1">
    <source>
        <dbReference type="ARBA" id="ARBA00022835"/>
    </source>
</evidence>
<reference evidence="4" key="1">
    <citation type="submission" date="2013-11" db="EMBL/GenBank/DDBJ databases">
        <title>Comparative genomics of Ignicoccus.</title>
        <authorList>
            <person name="Podar M."/>
        </authorList>
    </citation>
    <scope>NUCLEOTIDE SEQUENCE</scope>
    <source>
        <strain evidence="4">DSM 13166</strain>
    </source>
</reference>
<dbReference type="Gene3D" id="2.40.50.140">
    <property type="entry name" value="Nucleic acid-binding proteins"/>
    <property type="match status" value="1"/>
</dbReference>
<dbReference type="PANTHER" id="PTHR12686:SF8">
    <property type="entry name" value="EXOSOME COMPLEX COMPONENT CSL4"/>
    <property type="match status" value="1"/>
</dbReference>
<dbReference type="NCBIfam" id="NF034126">
    <property type="entry name" value="PRK09521.1"/>
    <property type="match status" value="1"/>
</dbReference>
<proteinExistence type="inferred from homology"/>
<dbReference type="EMBL" id="CP006868">
    <property type="protein sequence ID" value="UXD21517.1"/>
    <property type="molecule type" value="Genomic_DNA"/>
</dbReference>
<keyword evidence="5" id="KW-1185">Reference proteome</keyword>